<organism evidence="1 2">
    <name type="scientific">Canariomyces notabilis</name>
    <dbReference type="NCBI Taxonomy" id="2074819"/>
    <lineage>
        <taxon>Eukaryota</taxon>
        <taxon>Fungi</taxon>
        <taxon>Dikarya</taxon>
        <taxon>Ascomycota</taxon>
        <taxon>Pezizomycotina</taxon>
        <taxon>Sordariomycetes</taxon>
        <taxon>Sordariomycetidae</taxon>
        <taxon>Sordariales</taxon>
        <taxon>Chaetomiaceae</taxon>
        <taxon>Canariomyces</taxon>
    </lineage>
</organism>
<feature type="non-terminal residue" evidence="1">
    <location>
        <position position="1"/>
    </location>
</feature>
<dbReference type="Proteomes" id="UP001302812">
    <property type="component" value="Unassembled WGS sequence"/>
</dbReference>
<proteinExistence type="predicted"/>
<evidence type="ECO:0000313" key="1">
    <source>
        <dbReference type="EMBL" id="KAK4115285.1"/>
    </source>
</evidence>
<evidence type="ECO:0000313" key="2">
    <source>
        <dbReference type="Proteomes" id="UP001302812"/>
    </source>
</evidence>
<dbReference type="AlphaFoldDB" id="A0AAN6TJW4"/>
<keyword evidence="2" id="KW-1185">Reference proteome</keyword>
<dbReference type="SUPFAM" id="SSF52047">
    <property type="entry name" value="RNI-like"/>
    <property type="match status" value="1"/>
</dbReference>
<protein>
    <submittedName>
        <fullName evidence="1">Uncharacterized protein</fullName>
    </submittedName>
</protein>
<accession>A0AAN6TJW4</accession>
<gene>
    <name evidence="1" type="ORF">N656DRAFT_703883</name>
</gene>
<reference evidence="1" key="1">
    <citation type="journal article" date="2023" name="Mol. Phylogenet. Evol.">
        <title>Genome-scale phylogeny and comparative genomics of the fungal order Sordariales.</title>
        <authorList>
            <person name="Hensen N."/>
            <person name="Bonometti L."/>
            <person name="Westerberg I."/>
            <person name="Brannstrom I.O."/>
            <person name="Guillou S."/>
            <person name="Cros-Aarteil S."/>
            <person name="Calhoun S."/>
            <person name="Haridas S."/>
            <person name="Kuo A."/>
            <person name="Mondo S."/>
            <person name="Pangilinan J."/>
            <person name="Riley R."/>
            <person name="LaButti K."/>
            <person name="Andreopoulos B."/>
            <person name="Lipzen A."/>
            <person name="Chen C."/>
            <person name="Yan M."/>
            <person name="Daum C."/>
            <person name="Ng V."/>
            <person name="Clum A."/>
            <person name="Steindorff A."/>
            <person name="Ohm R.A."/>
            <person name="Martin F."/>
            <person name="Silar P."/>
            <person name="Natvig D.O."/>
            <person name="Lalanne C."/>
            <person name="Gautier V."/>
            <person name="Ament-Velasquez S.L."/>
            <person name="Kruys A."/>
            <person name="Hutchinson M.I."/>
            <person name="Powell A.J."/>
            <person name="Barry K."/>
            <person name="Miller A.N."/>
            <person name="Grigoriev I.V."/>
            <person name="Debuchy R."/>
            <person name="Gladieux P."/>
            <person name="Hiltunen Thoren M."/>
            <person name="Johannesson H."/>
        </authorList>
    </citation>
    <scope>NUCLEOTIDE SEQUENCE</scope>
    <source>
        <strain evidence="1">CBS 508.74</strain>
    </source>
</reference>
<reference evidence="1" key="2">
    <citation type="submission" date="2023-05" db="EMBL/GenBank/DDBJ databases">
        <authorList>
            <consortium name="Lawrence Berkeley National Laboratory"/>
            <person name="Steindorff A."/>
            <person name="Hensen N."/>
            <person name="Bonometti L."/>
            <person name="Westerberg I."/>
            <person name="Brannstrom I.O."/>
            <person name="Guillou S."/>
            <person name="Cros-Aarteil S."/>
            <person name="Calhoun S."/>
            <person name="Haridas S."/>
            <person name="Kuo A."/>
            <person name="Mondo S."/>
            <person name="Pangilinan J."/>
            <person name="Riley R."/>
            <person name="Labutti K."/>
            <person name="Andreopoulos B."/>
            <person name="Lipzen A."/>
            <person name="Chen C."/>
            <person name="Yanf M."/>
            <person name="Daum C."/>
            <person name="Ng V."/>
            <person name="Clum A."/>
            <person name="Ohm R."/>
            <person name="Martin F."/>
            <person name="Silar P."/>
            <person name="Natvig D."/>
            <person name="Lalanne C."/>
            <person name="Gautier V."/>
            <person name="Ament-Velasquez S.L."/>
            <person name="Kruys A."/>
            <person name="Hutchinson M.I."/>
            <person name="Powell A.J."/>
            <person name="Barry K."/>
            <person name="Miller A.N."/>
            <person name="Grigoriev I.V."/>
            <person name="Debuchy R."/>
            <person name="Gladieux P."/>
            <person name="Thoren M.H."/>
            <person name="Johannesson H."/>
        </authorList>
    </citation>
    <scope>NUCLEOTIDE SEQUENCE</scope>
    <source>
        <strain evidence="1">CBS 508.74</strain>
    </source>
</reference>
<name>A0AAN6TJW4_9PEZI</name>
<comment type="caution">
    <text evidence="1">The sequence shown here is derived from an EMBL/GenBank/DDBJ whole genome shotgun (WGS) entry which is preliminary data.</text>
</comment>
<dbReference type="InterPro" id="IPR032675">
    <property type="entry name" value="LRR_dom_sf"/>
</dbReference>
<sequence length="567" mass="63818">SFPQEIWWLVVQQLTNRLDFDGLFLCARLSRGMATLALPLLYSIHDQSPASKEYYRHPELSVRLWRSIIASALGKTLYPYCCWIKVLKLGVLYGLHTRLSYDDCTIGLWHEFAEAPLGDLCAVRSLDTRGKERSILEVGDLVLSCIRAAASHEDRRVGLASLECPVNTDRLASWVRNLSCVTSLVVEDGAVLTSDLARAIRQNCPGLRVVDTDIARDTDEGLAAFLKCLEPNTLESFIVEQMGDIAGETFKALCAHSRSLKRLELFQLERPAFETLDKLANCLALESLALGGDGKPDYPTEDECLEVVQGLVRWLQNCASLRKLELCSFPWGFKLLTQILNAPSLCLTCLNVDGLIDDFDGELYTSLSHQTRLRELTLRTGVDDFFIERDQDHLEFFDAICCCPELRELATDELFTFEDVENISKALPKLESITLVPVFADWGVGDDLLVRFSSLSNLKRLTISAFSNISAAGLLTFLENMKQDGNRCHEGLQIKMTHQDDRFRLSKEEEALVRSVLSTHFKGRLTITYREFSDDVGRWVEVNDDGEEENTDTEFTGSDFLHMLSGV</sequence>
<dbReference type="RefSeq" id="XP_064672855.1">
    <property type="nucleotide sequence ID" value="XM_064811128.1"/>
</dbReference>
<dbReference type="GeneID" id="89935253"/>
<dbReference type="EMBL" id="MU853335">
    <property type="protein sequence ID" value="KAK4115285.1"/>
    <property type="molecule type" value="Genomic_DNA"/>
</dbReference>
<dbReference type="Gene3D" id="3.80.10.10">
    <property type="entry name" value="Ribonuclease Inhibitor"/>
    <property type="match status" value="2"/>
</dbReference>